<dbReference type="RefSeq" id="WP_345884250.1">
    <property type="nucleotide sequence ID" value="NZ_JBDFRB010000005.1"/>
</dbReference>
<evidence type="ECO:0000313" key="2">
    <source>
        <dbReference type="Proteomes" id="UP001422074"/>
    </source>
</evidence>
<organism evidence="1 2">
    <name type="scientific">Sinomonas halotolerans</name>
    <dbReference type="NCBI Taxonomy" id="1644133"/>
    <lineage>
        <taxon>Bacteria</taxon>
        <taxon>Bacillati</taxon>
        <taxon>Actinomycetota</taxon>
        <taxon>Actinomycetes</taxon>
        <taxon>Micrococcales</taxon>
        <taxon>Micrococcaceae</taxon>
        <taxon>Sinomonas</taxon>
    </lineage>
</organism>
<protein>
    <recommendedName>
        <fullName evidence="3">DUF1508 domain-containing protein</fullName>
    </recommendedName>
</protein>
<dbReference type="SUPFAM" id="SSF160113">
    <property type="entry name" value="YegP-like"/>
    <property type="match status" value="1"/>
</dbReference>
<sequence>MFEVHSDPGVPEHYRIRFTCSEGTVLAELGPFPTIEAVKAAISRIREMAAQAHVVDLTARVA</sequence>
<keyword evidence="2" id="KW-1185">Reference proteome</keyword>
<comment type="caution">
    <text evidence="1">The sequence shown here is derived from an EMBL/GenBank/DDBJ whole genome shotgun (WGS) entry which is preliminary data.</text>
</comment>
<evidence type="ECO:0008006" key="3">
    <source>
        <dbReference type="Google" id="ProtNLM"/>
    </source>
</evidence>
<gene>
    <name evidence="1" type="ORF">ABCQ75_07105</name>
</gene>
<reference evidence="1 2" key="1">
    <citation type="submission" date="2024-05" db="EMBL/GenBank/DDBJ databases">
        <title>Sinomonas sp. nov., isolated from a waste landfill.</title>
        <authorList>
            <person name="Zhao Y."/>
        </authorList>
    </citation>
    <scope>NUCLEOTIDE SEQUENCE [LARGE SCALE GENOMIC DNA]</scope>
    <source>
        <strain evidence="1 2">CCTCC AB2014300</strain>
    </source>
</reference>
<dbReference type="InterPro" id="IPR036913">
    <property type="entry name" value="YegP-like_sf"/>
</dbReference>
<accession>A0ABU9X1J2</accession>
<dbReference type="Proteomes" id="UP001422074">
    <property type="component" value="Unassembled WGS sequence"/>
</dbReference>
<dbReference type="EMBL" id="JBDFRB010000005">
    <property type="protein sequence ID" value="MEN2744305.1"/>
    <property type="molecule type" value="Genomic_DNA"/>
</dbReference>
<proteinExistence type="predicted"/>
<evidence type="ECO:0000313" key="1">
    <source>
        <dbReference type="EMBL" id="MEN2744305.1"/>
    </source>
</evidence>
<name>A0ABU9X1J2_9MICC</name>